<reference evidence="2" key="1">
    <citation type="journal article" date="2015" name="PLoS Genet.">
        <title>Genome Sequencing of the Perciform Fish Larimichthys crocea Provides Insights into Molecular and Genetic Mechanisms of Stress Adaptation.</title>
        <authorList>
            <person name="Ao J."/>
            <person name="Mu Y."/>
            <person name="Xiang L.X."/>
            <person name="Fan D."/>
            <person name="Feng M."/>
            <person name="Zhang S."/>
            <person name="Shi Q."/>
            <person name="Zhu L.Y."/>
            <person name="Li T."/>
            <person name="Ding Y."/>
            <person name="Nie L."/>
            <person name="Li Q."/>
            <person name="Dong W.R."/>
            <person name="Jiang L."/>
            <person name="Sun B."/>
            <person name="Zhang X."/>
            <person name="Li M."/>
            <person name="Zhang H.Q."/>
            <person name="Xie S."/>
            <person name="Zhu Y."/>
            <person name="Jiang X."/>
            <person name="Wang X."/>
            <person name="Mu P."/>
            <person name="Chen W."/>
            <person name="Yue Z."/>
            <person name="Wang Z."/>
            <person name="Wang J."/>
            <person name="Shao J.Z."/>
            <person name="Chen X."/>
        </authorList>
    </citation>
    <scope>NUCLEOTIDE SEQUENCE [LARGE SCALE GENOMIC DNA]</scope>
    <source>
        <strain evidence="2">SSNF</strain>
        <tissue evidence="2">Blood</tissue>
    </source>
</reference>
<accession>A0A0F8AD23</accession>
<evidence type="ECO:0000313" key="2">
    <source>
        <dbReference type="EMBL" id="KKF09251.1"/>
    </source>
</evidence>
<sequence length="158" mass="16455">MMDARDRLSLKRSIGGTQTQAATAPPLKITKTIQPVSNEHDGISSKQIKITTANSMLQSRPGSVGSTFSMSAPITKVVKNDAYTAPRPPVPVAPTRPNTSMAAARSSAAALQPVSRTLQQSAAETSTTAPTPPQVNIAAVALPGIHLYSRDASPTLVL</sequence>
<feature type="region of interest" description="Disordered" evidence="1">
    <location>
        <begin position="1"/>
        <end position="23"/>
    </location>
</feature>
<organism evidence="2">
    <name type="scientific">Larimichthys crocea</name>
    <name type="common">Large yellow croaker</name>
    <name type="synonym">Pseudosciaena crocea</name>
    <dbReference type="NCBI Taxonomy" id="215358"/>
    <lineage>
        <taxon>Eukaryota</taxon>
        <taxon>Metazoa</taxon>
        <taxon>Chordata</taxon>
        <taxon>Craniata</taxon>
        <taxon>Vertebrata</taxon>
        <taxon>Euteleostomi</taxon>
        <taxon>Actinopterygii</taxon>
        <taxon>Neopterygii</taxon>
        <taxon>Teleostei</taxon>
        <taxon>Neoteleostei</taxon>
        <taxon>Acanthomorphata</taxon>
        <taxon>Eupercaria</taxon>
        <taxon>Sciaenidae</taxon>
        <taxon>Larimichthys</taxon>
    </lineage>
</organism>
<feature type="compositionally biased region" description="Low complexity" evidence="1">
    <location>
        <begin position="119"/>
        <end position="129"/>
    </location>
</feature>
<protein>
    <submittedName>
        <fullName evidence="2">Uncharacterized protein</fullName>
    </submittedName>
</protein>
<dbReference type="AlphaFoldDB" id="A0A0F8AD23"/>
<dbReference type="EMBL" id="KQ043846">
    <property type="protein sequence ID" value="KKF09251.1"/>
    <property type="molecule type" value="Genomic_DNA"/>
</dbReference>
<name>A0A0F8AD23_LARCR</name>
<evidence type="ECO:0000256" key="1">
    <source>
        <dbReference type="SAM" id="MobiDB-lite"/>
    </source>
</evidence>
<gene>
    <name evidence="2" type="ORF">EH28_00059</name>
</gene>
<feature type="compositionally biased region" description="Low complexity" evidence="1">
    <location>
        <begin position="95"/>
        <end position="110"/>
    </location>
</feature>
<feature type="region of interest" description="Disordered" evidence="1">
    <location>
        <begin position="83"/>
        <end position="132"/>
    </location>
</feature>
<proteinExistence type="predicted"/>